<sequence length="144" mass="16797">MLLRGIVNMRSKRNRHERGIGTTSQAFNCTKYSLLCYRAPSHKPDNSPIKWELLSKWEKRLHLTRSNSLHMLEPARQWLYLKKCNHLYYVSPREECRTAIENYILFSRKNHPAKKGQGKHGVTSYSDLDALNRILYPGGVDLIA</sequence>
<protein>
    <submittedName>
        <fullName evidence="1">Uncharacterized protein</fullName>
    </submittedName>
</protein>
<evidence type="ECO:0000313" key="2">
    <source>
        <dbReference type="Proteomes" id="UP000323569"/>
    </source>
</evidence>
<evidence type="ECO:0000313" key="1">
    <source>
        <dbReference type="EMBL" id="GCA72973.1"/>
    </source>
</evidence>
<dbReference type="AlphaFoldDB" id="A0A5A5R8X3"/>
<accession>A0A5A5R8X3</accession>
<organism evidence="1 2">
    <name type="scientific">Microcystis aeruginosa NIES-2519</name>
    <dbReference type="NCBI Taxonomy" id="2303981"/>
    <lineage>
        <taxon>Bacteria</taxon>
        <taxon>Bacillati</taxon>
        <taxon>Cyanobacteriota</taxon>
        <taxon>Cyanophyceae</taxon>
        <taxon>Oscillatoriophycideae</taxon>
        <taxon>Chroococcales</taxon>
        <taxon>Microcystaceae</taxon>
        <taxon>Microcystis</taxon>
    </lineage>
</organism>
<proteinExistence type="predicted"/>
<dbReference type="Proteomes" id="UP000323569">
    <property type="component" value="Unassembled WGS sequence"/>
</dbReference>
<dbReference type="EMBL" id="BHVO01000160">
    <property type="protein sequence ID" value="GCA72973.1"/>
    <property type="molecule type" value="Genomic_DNA"/>
</dbReference>
<gene>
    <name evidence="1" type="ORF">MiYa_04531</name>
</gene>
<reference evidence="1 2" key="1">
    <citation type="submission" date="2018-09" db="EMBL/GenBank/DDBJ databases">
        <title>Evolutionary history of phycoerythrin pigmentation in the water bloom-forming cyanobacterium Microcystis aeruginosa.</title>
        <authorList>
            <person name="Tanabe Y."/>
            <person name="Tanabe Y."/>
            <person name="Yamaguchi H."/>
        </authorList>
    </citation>
    <scope>NUCLEOTIDE SEQUENCE [LARGE SCALE GENOMIC DNA]</scope>
    <source>
        <strain evidence="1 2">NIES-2519</strain>
    </source>
</reference>
<name>A0A5A5R8X3_MICAE</name>
<comment type="caution">
    <text evidence="1">The sequence shown here is derived from an EMBL/GenBank/DDBJ whole genome shotgun (WGS) entry which is preliminary data.</text>
</comment>